<dbReference type="EMBL" id="JACCFW010000001">
    <property type="protein sequence ID" value="NYJ73175.1"/>
    <property type="molecule type" value="Genomic_DNA"/>
</dbReference>
<evidence type="ECO:0000313" key="2">
    <source>
        <dbReference type="Proteomes" id="UP000571817"/>
    </source>
</evidence>
<reference evidence="1 2" key="1">
    <citation type="submission" date="2020-07" db="EMBL/GenBank/DDBJ databases">
        <title>Sequencing the genomes of 1000 actinobacteria strains.</title>
        <authorList>
            <person name="Klenk H.-P."/>
        </authorList>
    </citation>
    <scope>NUCLEOTIDE SEQUENCE [LARGE SCALE GENOMIC DNA]</scope>
    <source>
        <strain evidence="1 2">DSM 29531</strain>
    </source>
</reference>
<sequence>MRSARAHDRAASGVTTTAATVYYRMLHDALAPHSVHVNHTVIVGSVGQAGQHHPDDVADHLLRQVDAREPLTVVR</sequence>
<proteinExistence type="predicted"/>
<organism evidence="1 2">
    <name type="scientific">Allobranchiibius huperziae</name>
    <dbReference type="NCBI Taxonomy" id="1874116"/>
    <lineage>
        <taxon>Bacteria</taxon>
        <taxon>Bacillati</taxon>
        <taxon>Actinomycetota</taxon>
        <taxon>Actinomycetes</taxon>
        <taxon>Micrococcales</taxon>
        <taxon>Dermacoccaceae</taxon>
        <taxon>Allobranchiibius</taxon>
    </lineage>
</organism>
<keyword evidence="2" id="KW-1185">Reference proteome</keyword>
<accession>A0A853DG11</accession>
<dbReference type="AlphaFoldDB" id="A0A853DG11"/>
<name>A0A853DG11_9MICO</name>
<dbReference type="Proteomes" id="UP000571817">
    <property type="component" value="Unassembled WGS sequence"/>
</dbReference>
<protein>
    <submittedName>
        <fullName evidence="1">Uncharacterized protein</fullName>
    </submittedName>
</protein>
<gene>
    <name evidence="1" type="ORF">HNR15_000138</name>
</gene>
<dbReference type="RefSeq" id="WP_179478268.1">
    <property type="nucleotide sequence ID" value="NZ_JACCFW010000001.1"/>
</dbReference>
<evidence type="ECO:0000313" key="1">
    <source>
        <dbReference type="EMBL" id="NYJ73175.1"/>
    </source>
</evidence>
<comment type="caution">
    <text evidence="1">The sequence shown here is derived from an EMBL/GenBank/DDBJ whole genome shotgun (WGS) entry which is preliminary data.</text>
</comment>